<dbReference type="PRINTS" id="PR00153">
    <property type="entry name" value="CSAPPISMRASE"/>
</dbReference>
<comment type="catalytic activity">
    <reaction evidence="1 4">
        <text>[protein]-peptidylproline (omega=180) = [protein]-peptidylproline (omega=0)</text>
        <dbReference type="Rhea" id="RHEA:16237"/>
        <dbReference type="Rhea" id="RHEA-COMP:10747"/>
        <dbReference type="Rhea" id="RHEA-COMP:10748"/>
        <dbReference type="ChEBI" id="CHEBI:83833"/>
        <dbReference type="ChEBI" id="CHEBI:83834"/>
        <dbReference type="EC" id="5.2.1.8"/>
    </reaction>
</comment>
<evidence type="ECO:0000256" key="3">
    <source>
        <dbReference type="ARBA" id="ARBA00023235"/>
    </source>
</evidence>
<keyword evidence="3 4" id="KW-0413">Isomerase</keyword>
<dbReference type="SUPFAM" id="SSF50891">
    <property type="entry name" value="Cyclophilin-like"/>
    <property type="match status" value="1"/>
</dbReference>
<evidence type="ECO:0000256" key="1">
    <source>
        <dbReference type="ARBA" id="ARBA00000971"/>
    </source>
</evidence>
<dbReference type="FunFam" id="2.40.100.10:FF:000025">
    <property type="entry name" value="Peptidyl-prolyl cis-trans isomerase CYP19-2"/>
    <property type="match status" value="1"/>
</dbReference>
<keyword evidence="4" id="KW-0732">Signal</keyword>
<dbReference type="InterPro" id="IPR029000">
    <property type="entry name" value="Cyclophilin-like_dom_sf"/>
</dbReference>
<dbReference type="PANTHER" id="PTHR11071">
    <property type="entry name" value="PEPTIDYL-PROLYL CIS-TRANS ISOMERASE"/>
    <property type="match status" value="1"/>
</dbReference>
<dbReference type="GO" id="GO:0003755">
    <property type="term" value="F:peptidyl-prolyl cis-trans isomerase activity"/>
    <property type="evidence" value="ECO:0007669"/>
    <property type="project" value="UniProtKB-UniRule"/>
</dbReference>
<comment type="similarity">
    <text evidence="4">Belongs to the cyclophilin-type PPIase family.</text>
</comment>
<dbReference type="Pfam" id="PF00160">
    <property type="entry name" value="Pro_isomerase"/>
    <property type="match status" value="1"/>
</dbReference>
<sequence>MAALFNLVSLALISVSIAEVSQTTSKKESNFTVTDEAWFEVEIKDYEDGDDLKERFTIALFGKTCPMTVLNFRKIVEGYKKGKKLLSYKKSPIHRIVPDFIIQMGDITTGDGTGGESIFGQTFVDENHIISHKAAGYVSMANHGPDSNGSQFFITLNKARWLDGKHVAFGKVINGMDLIRKIGEVPANKNTAVPKKSIKIIDCGLSSLPKEYDLSEDQSNSDDDI</sequence>
<feature type="chain" id="PRO_5041516293" description="Peptidyl-prolyl cis-trans isomerase" evidence="4">
    <location>
        <begin position="19"/>
        <end position="225"/>
    </location>
</feature>
<protein>
    <recommendedName>
        <fullName evidence="4">Peptidyl-prolyl cis-trans isomerase</fullName>
        <shortName evidence="4">PPIase</shortName>
        <ecNumber evidence="4">5.2.1.8</ecNumber>
    </recommendedName>
</protein>
<dbReference type="Proteomes" id="UP001186944">
    <property type="component" value="Unassembled WGS sequence"/>
</dbReference>
<evidence type="ECO:0000259" key="5">
    <source>
        <dbReference type="PROSITE" id="PS50072"/>
    </source>
</evidence>
<dbReference type="EMBL" id="VSWD01000007">
    <property type="protein sequence ID" value="KAK3096596.1"/>
    <property type="molecule type" value="Genomic_DNA"/>
</dbReference>
<feature type="signal peptide" evidence="4">
    <location>
        <begin position="1"/>
        <end position="18"/>
    </location>
</feature>
<dbReference type="Gene3D" id="2.40.100.10">
    <property type="entry name" value="Cyclophilin-like"/>
    <property type="match status" value="1"/>
</dbReference>
<dbReference type="InterPro" id="IPR002130">
    <property type="entry name" value="Cyclophilin-type_PPIase_dom"/>
</dbReference>
<dbReference type="EC" id="5.2.1.8" evidence="4"/>
<dbReference type="GO" id="GO:0005737">
    <property type="term" value="C:cytoplasm"/>
    <property type="evidence" value="ECO:0007669"/>
    <property type="project" value="TreeGrafter"/>
</dbReference>
<keyword evidence="2 4" id="KW-0697">Rotamase</keyword>
<evidence type="ECO:0000256" key="4">
    <source>
        <dbReference type="RuleBase" id="RU363019"/>
    </source>
</evidence>
<proteinExistence type="inferred from homology"/>
<dbReference type="PROSITE" id="PS50072">
    <property type="entry name" value="CSA_PPIASE_2"/>
    <property type="match status" value="1"/>
</dbReference>
<dbReference type="PANTHER" id="PTHR11071:SF547">
    <property type="entry name" value="PEPTIDYL-PROLYL CIS-TRANS ISOMERASE"/>
    <property type="match status" value="1"/>
</dbReference>
<gene>
    <name evidence="6" type="ORF">FSP39_001553</name>
</gene>
<organism evidence="6 7">
    <name type="scientific">Pinctada imbricata</name>
    <name type="common">Atlantic pearl-oyster</name>
    <name type="synonym">Pinctada martensii</name>
    <dbReference type="NCBI Taxonomy" id="66713"/>
    <lineage>
        <taxon>Eukaryota</taxon>
        <taxon>Metazoa</taxon>
        <taxon>Spiralia</taxon>
        <taxon>Lophotrochozoa</taxon>
        <taxon>Mollusca</taxon>
        <taxon>Bivalvia</taxon>
        <taxon>Autobranchia</taxon>
        <taxon>Pteriomorphia</taxon>
        <taxon>Pterioida</taxon>
        <taxon>Pterioidea</taxon>
        <taxon>Pteriidae</taxon>
        <taxon>Pinctada</taxon>
    </lineage>
</organism>
<comment type="caution">
    <text evidence="6">The sequence shown here is derived from an EMBL/GenBank/DDBJ whole genome shotgun (WGS) entry which is preliminary data.</text>
</comment>
<name>A0AA88Y2W0_PINIB</name>
<keyword evidence="7" id="KW-1185">Reference proteome</keyword>
<dbReference type="AlphaFoldDB" id="A0AA88Y2W0"/>
<evidence type="ECO:0000313" key="6">
    <source>
        <dbReference type="EMBL" id="KAK3096596.1"/>
    </source>
</evidence>
<dbReference type="GO" id="GO:0006457">
    <property type="term" value="P:protein folding"/>
    <property type="evidence" value="ECO:0007669"/>
    <property type="project" value="TreeGrafter"/>
</dbReference>
<dbReference type="GO" id="GO:0016018">
    <property type="term" value="F:cyclosporin A binding"/>
    <property type="evidence" value="ECO:0007669"/>
    <property type="project" value="TreeGrafter"/>
</dbReference>
<reference evidence="6" key="1">
    <citation type="submission" date="2019-08" db="EMBL/GenBank/DDBJ databases">
        <title>The improved chromosome-level genome for the pearl oyster Pinctada fucata martensii using PacBio sequencing and Hi-C.</title>
        <authorList>
            <person name="Zheng Z."/>
        </authorList>
    </citation>
    <scope>NUCLEOTIDE SEQUENCE</scope>
    <source>
        <strain evidence="6">ZZ-2019</strain>
        <tissue evidence="6">Adductor muscle</tissue>
    </source>
</reference>
<accession>A0AA88Y2W0</accession>
<evidence type="ECO:0000313" key="7">
    <source>
        <dbReference type="Proteomes" id="UP001186944"/>
    </source>
</evidence>
<comment type="function">
    <text evidence="4">PPIases accelerate the folding of proteins. It catalyzes the cis-trans isomerization of proline imidic peptide bonds in oligopeptides.</text>
</comment>
<evidence type="ECO:0000256" key="2">
    <source>
        <dbReference type="ARBA" id="ARBA00023110"/>
    </source>
</evidence>
<feature type="domain" description="PPIase cyclophilin-type" evidence="5">
    <location>
        <begin position="43"/>
        <end position="205"/>
    </location>
</feature>